<keyword evidence="4 6" id="KW-1133">Transmembrane helix</keyword>
<gene>
    <name evidence="7" type="ORF">HGA13_02795</name>
</gene>
<sequence length="338" mass="34895">MAVVTTTETATPATRTGTTAARTVLGELGICLGVLAAVLLWMGPSLYRQDLVFLAATYGLVALGMYLPFVLAGSLSMAYSAYAAIGAYAVAYLSVKQGLSPWWGWLAGMVIAAAVALVLAVATRKLSGFYLAAVTLLFAIAFEHWLGDATSITGGSSGIANIAVPSVFGWEPPRYAQVVAAIAFVCVVAVLIDRLRRSAWGLTLSAARENAPAVRSAGISPTHLTVVALAVGAAIASTGGALFTVSVQAVTPETFGLDLVFLAIFMPIIGGRGSAWGAPLGALIVVGVTLNMPGYQGSGELLLAVVVLVILLLAPGGVIGWGHRILQRLIPSRTMDRR</sequence>
<feature type="transmembrane region" description="Helical" evidence="6">
    <location>
        <begin position="53"/>
        <end position="82"/>
    </location>
</feature>
<protein>
    <submittedName>
        <fullName evidence="7">Branched-chain amino acid ABC transporter permease</fullName>
    </submittedName>
</protein>
<evidence type="ECO:0000256" key="3">
    <source>
        <dbReference type="ARBA" id="ARBA00022692"/>
    </source>
</evidence>
<evidence type="ECO:0000256" key="1">
    <source>
        <dbReference type="ARBA" id="ARBA00004651"/>
    </source>
</evidence>
<accession>A0A846XDF0</accession>
<dbReference type="Proteomes" id="UP000565715">
    <property type="component" value="Unassembled WGS sequence"/>
</dbReference>
<feature type="transmembrane region" description="Helical" evidence="6">
    <location>
        <begin position="129"/>
        <end position="147"/>
    </location>
</feature>
<feature type="transmembrane region" description="Helical" evidence="6">
    <location>
        <begin position="102"/>
        <end position="122"/>
    </location>
</feature>
<dbReference type="AlphaFoldDB" id="A0A846XDF0"/>
<keyword evidence="8" id="KW-1185">Reference proteome</keyword>
<evidence type="ECO:0000256" key="4">
    <source>
        <dbReference type="ARBA" id="ARBA00022989"/>
    </source>
</evidence>
<feature type="transmembrane region" description="Helical" evidence="6">
    <location>
        <begin position="249"/>
        <end position="269"/>
    </location>
</feature>
<evidence type="ECO:0000313" key="7">
    <source>
        <dbReference type="EMBL" id="NKY32004.1"/>
    </source>
</evidence>
<dbReference type="RefSeq" id="WP_068035701.1">
    <property type="nucleotide sequence ID" value="NZ_JAAXOO010000001.1"/>
</dbReference>
<dbReference type="PANTHER" id="PTHR30482">
    <property type="entry name" value="HIGH-AFFINITY BRANCHED-CHAIN AMINO ACID TRANSPORT SYSTEM PERMEASE"/>
    <property type="match status" value="1"/>
</dbReference>
<dbReference type="PANTHER" id="PTHR30482:SF10">
    <property type="entry name" value="HIGH-AFFINITY BRANCHED-CHAIN AMINO ACID TRANSPORT PROTEIN BRAE"/>
    <property type="match status" value="1"/>
</dbReference>
<keyword evidence="2" id="KW-1003">Cell membrane</keyword>
<name>A0A846XDF0_9NOCA</name>
<feature type="transmembrane region" description="Helical" evidence="6">
    <location>
        <begin position="301"/>
        <end position="323"/>
    </location>
</feature>
<comment type="caution">
    <text evidence="7">The sequence shown here is derived from an EMBL/GenBank/DDBJ whole genome shotgun (WGS) entry which is preliminary data.</text>
</comment>
<keyword evidence="5 6" id="KW-0472">Membrane</keyword>
<dbReference type="EMBL" id="JAAXOO010000001">
    <property type="protein sequence ID" value="NKY32004.1"/>
    <property type="molecule type" value="Genomic_DNA"/>
</dbReference>
<dbReference type="GO" id="GO:0005886">
    <property type="term" value="C:plasma membrane"/>
    <property type="evidence" value="ECO:0007669"/>
    <property type="project" value="UniProtKB-SubCell"/>
</dbReference>
<dbReference type="Pfam" id="PF02653">
    <property type="entry name" value="BPD_transp_2"/>
    <property type="match status" value="1"/>
</dbReference>
<reference evidence="7 8" key="1">
    <citation type="submission" date="2020-04" db="EMBL/GenBank/DDBJ databases">
        <title>MicrobeNet Type strains.</title>
        <authorList>
            <person name="Nicholson A.C."/>
        </authorList>
    </citation>
    <scope>NUCLEOTIDE SEQUENCE [LARGE SCALE GENOMIC DNA]</scope>
    <source>
        <strain evidence="7 8">DSM 45078</strain>
    </source>
</reference>
<dbReference type="InterPro" id="IPR043428">
    <property type="entry name" value="LivM-like"/>
</dbReference>
<proteinExistence type="predicted"/>
<evidence type="ECO:0000256" key="6">
    <source>
        <dbReference type="SAM" id="Phobius"/>
    </source>
</evidence>
<feature type="transmembrane region" description="Helical" evidence="6">
    <location>
        <begin position="20"/>
        <end position="41"/>
    </location>
</feature>
<feature type="transmembrane region" description="Helical" evidence="6">
    <location>
        <begin position="224"/>
        <end position="243"/>
    </location>
</feature>
<feature type="transmembrane region" description="Helical" evidence="6">
    <location>
        <begin position="276"/>
        <end position="295"/>
    </location>
</feature>
<evidence type="ECO:0000256" key="5">
    <source>
        <dbReference type="ARBA" id="ARBA00023136"/>
    </source>
</evidence>
<evidence type="ECO:0000256" key="2">
    <source>
        <dbReference type="ARBA" id="ARBA00022475"/>
    </source>
</evidence>
<keyword evidence="3 6" id="KW-0812">Transmembrane</keyword>
<dbReference type="InterPro" id="IPR001851">
    <property type="entry name" value="ABC_transp_permease"/>
</dbReference>
<evidence type="ECO:0000313" key="8">
    <source>
        <dbReference type="Proteomes" id="UP000565715"/>
    </source>
</evidence>
<dbReference type="GO" id="GO:0015658">
    <property type="term" value="F:branched-chain amino acid transmembrane transporter activity"/>
    <property type="evidence" value="ECO:0007669"/>
    <property type="project" value="InterPro"/>
</dbReference>
<feature type="transmembrane region" description="Helical" evidence="6">
    <location>
        <begin position="175"/>
        <end position="192"/>
    </location>
</feature>
<comment type="subcellular location">
    <subcellularLocation>
        <location evidence="1">Cell membrane</location>
        <topology evidence="1">Multi-pass membrane protein</topology>
    </subcellularLocation>
</comment>
<organism evidence="7 8">
    <name type="scientific">Nocardia speluncae</name>
    <dbReference type="NCBI Taxonomy" id="419477"/>
    <lineage>
        <taxon>Bacteria</taxon>
        <taxon>Bacillati</taxon>
        <taxon>Actinomycetota</taxon>
        <taxon>Actinomycetes</taxon>
        <taxon>Mycobacteriales</taxon>
        <taxon>Nocardiaceae</taxon>
        <taxon>Nocardia</taxon>
    </lineage>
</organism>
<dbReference type="CDD" id="cd06581">
    <property type="entry name" value="TM_PBP1_LivM_like"/>
    <property type="match status" value="1"/>
</dbReference>